<feature type="region of interest" description="Disordered" evidence="1">
    <location>
        <begin position="422"/>
        <end position="508"/>
    </location>
</feature>
<reference evidence="3 4" key="2">
    <citation type="submission" date="2013-11" db="EMBL/GenBank/DDBJ databases">
        <title>The Genome Sequence of Phytophthora parasitica INRA-310.</title>
        <authorList>
            <consortium name="The Broad Institute Genomics Platform"/>
            <person name="Russ C."/>
            <person name="Tyler B."/>
            <person name="Panabieres F."/>
            <person name="Shan W."/>
            <person name="Tripathy S."/>
            <person name="Grunwald N."/>
            <person name="Machado M."/>
            <person name="Johnson C.S."/>
            <person name="Arredondo F."/>
            <person name="Hong C."/>
            <person name="Coffey M."/>
            <person name="Young S.K."/>
            <person name="Zeng Q."/>
            <person name="Gargeya S."/>
            <person name="Fitzgerald M."/>
            <person name="Abouelleil A."/>
            <person name="Alvarado L."/>
            <person name="Chapman S.B."/>
            <person name="Gainer-Dewar J."/>
            <person name="Goldberg J."/>
            <person name="Griggs A."/>
            <person name="Gujja S."/>
            <person name="Hansen M."/>
            <person name="Howarth C."/>
            <person name="Imamovic A."/>
            <person name="Ireland A."/>
            <person name="Larimer J."/>
            <person name="McCowan C."/>
            <person name="Murphy C."/>
            <person name="Pearson M."/>
            <person name="Poon T.W."/>
            <person name="Priest M."/>
            <person name="Roberts A."/>
            <person name="Saif S."/>
            <person name="Shea T."/>
            <person name="Sykes S."/>
            <person name="Wortman J."/>
            <person name="Nusbaum C."/>
            <person name="Birren B."/>
        </authorList>
    </citation>
    <scope>NUCLEOTIDE SEQUENCE [LARGE SCALE GENOMIC DNA]</scope>
    <source>
        <strain evidence="3 4">INRA-310</strain>
    </source>
</reference>
<evidence type="ECO:0000259" key="2">
    <source>
        <dbReference type="Pfam" id="PF03732"/>
    </source>
</evidence>
<dbReference type="AlphaFoldDB" id="W2PB72"/>
<sequence>MVANLEGEALLWYDTVEDSFNRREDQTMGNLSRLMKGRYMVQRSNPEVFARLRQRRQQREEPLVEYAQKLRVIAFSNPVGEEWLVDAFLDGMSNRWHATLTFMVTTSRLHPSGRYCMSAMFSRDSKIHQHHKLNEHHQYDRESRRIREEIVTETLIAVTMTVATMEDGVSKPPAAPVGDGGDARRGAPAGPVVMAPHGTTTSTAQAAQQPYGAPATSTWVYQAPRHERKLRLPKFKGLDVPKLTVKAWLKAINNELRRQTAILRTKWREHEVLIEMVANLECEALLWYDTVEDSFNRREDQTFGNLSRLMKGSGDSSEESPLWHATLVRGHRPTTLNEAVNAAVDQVGEYGEGYGVGLAMALRTQDERAATAGATAAPVPNAAPMRPSLGTTELGAVVSGYENYGLVNRSDFQYGIEGRLMVPKNNTNTGQRQHMTRNQRSDGGGKPNRRAGKTFKLEGQNTGQQMQQQSNNRWSGDSGSGNTEPLRTKEDRLRNHQRYLDRRTQPQAPRMATVKPDDMYFYCHGFGHHTHACELKKADLEESSPVVGPNADVHNNNSDNGAGNESRM</sequence>
<dbReference type="InterPro" id="IPR005162">
    <property type="entry name" value="Retrotrans_gag_dom"/>
</dbReference>
<feature type="compositionally biased region" description="Low complexity" evidence="1">
    <location>
        <begin position="460"/>
        <end position="472"/>
    </location>
</feature>
<dbReference type="VEuPathDB" id="FungiDB:PPTG_24670"/>
<feature type="compositionally biased region" description="Polar residues" evidence="1">
    <location>
        <begin position="424"/>
        <end position="438"/>
    </location>
</feature>
<gene>
    <name evidence="3" type="ORF">PPTG_24670</name>
</gene>
<protein>
    <recommendedName>
        <fullName evidence="2">Retrotransposon gag domain-containing protein</fullName>
    </recommendedName>
</protein>
<dbReference type="STRING" id="761204.W2PB72"/>
<evidence type="ECO:0000256" key="1">
    <source>
        <dbReference type="SAM" id="MobiDB-lite"/>
    </source>
</evidence>
<evidence type="ECO:0000313" key="4">
    <source>
        <dbReference type="Proteomes" id="UP000018817"/>
    </source>
</evidence>
<feature type="domain" description="Retrotransposon gag" evidence="2">
    <location>
        <begin position="2"/>
        <end position="93"/>
    </location>
</feature>
<evidence type="ECO:0000313" key="3">
    <source>
        <dbReference type="EMBL" id="ETM98277.1"/>
    </source>
</evidence>
<feature type="region of interest" description="Disordered" evidence="1">
    <location>
        <begin position="544"/>
        <end position="568"/>
    </location>
</feature>
<dbReference type="EMBL" id="KI669712">
    <property type="protein sequence ID" value="ETM98277.1"/>
    <property type="molecule type" value="Genomic_DNA"/>
</dbReference>
<accession>W2PB72</accession>
<reference evidence="4" key="1">
    <citation type="submission" date="2011-12" db="EMBL/GenBank/DDBJ databases">
        <authorList>
            <consortium name="The Broad Institute Genome Sequencing Platform"/>
            <person name="Russ C."/>
            <person name="Tyler B."/>
            <person name="Panabieres F."/>
            <person name="Shan W."/>
            <person name="Tripathy S."/>
            <person name="Grunwald N."/>
            <person name="Machado M."/>
            <person name="Young S.K."/>
            <person name="Zeng Q."/>
            <person name="Gargeya S."/>
            <person name="Fitzgerald M."/>
            <person name="Haas B."/>
            <person name="Abouelleil A."/>
            <person name="Alvarado L."/>
            <person name="Arachchi H.M."/>
            <person name="Berlin A."/>
            <person name="Chapman S.B."/>
            <person name="Gearin G."/>
            <person name="Goldberg J."/>
            <person name="Griggs A."/>
            <person name="Gujja S."/>
            <person name="Hansen M."/>
            <person name="Heiman D."/>
            <person name="Howarth C."/>
            <person name="Larimer J."/>
            <person name="Lui A."/>
            <person name="MacDonald P.J.P."/>
            <person name="McCowen C."/>
            <person name="Montmayeur A."/>
            <person name="Murphy C."/>
            <person name="Neiman D."/>
            <person name="Pearson M."/>
            <person name="Priest M."/>
            <person name="Roberts A."/>
            <person name="Saif S."/>
            <person name="Shea T."/>
            <person name="Sisk P."/>
            <person name="Stolte C."/>
            <person name="Sykes S."/>
            <person name="Wortman J."/>
            <person name="Nusbaum C."/>
            <person name="Birren B."/>
        </authorList>
    </citation>
    <scope>NUCLEOTIDE SEQUENCE [LARGE SCALE GENOMIC DNA]</scope>
    <source>
        <strain evidence="4">INRA-310</strain>
    </source>
</reference>
<dbReference type="Pfam" id="PF03732">
    <property type="entry name" value="Retrotrans_gag"/>
    <property type="match status" value="1"/>
</dbReference>
<name>W2PB72_PHYN3</name>
<feature type="compositionally biased region" description="Basic and acidic residues" evidence="1">
    <location>
        <begin position="486"/>
        <end position="504"/>
    </location>
</feature>
<feature type="region of interest" description="Disordered" evidence="1">
    <location>
        <begin position="169"/>
        <end position="191"/>
    </location>
</feature>
<dbReference type="RefSeq" id="XP_008916420.1">
    <property type="nucleotide sequence ID" value="XM_008918172.1"/>
</dbReference>
<feature type="compositionally biased region" description="Polar residues" evidence="1">
    <location>
        <begin position="553"/>
        <end position="568"/>
    </location>
</feature>
<dbReference type="Proteomes" id="UP000018817">
    <property type="component" value="Unassembled WGS sequence"/>
</dbReference>
<dbReference type="OMA" id="MVANLEC"/>
<dbReference type="GeneID" id="20193269"/>
<proteinExistence type="predicted"/>
<organism evidence="3 4">
    <name type="scientific">Phytophthora nicotianae (strain INRA-310)</name>
    <name type="common">Phytophthora parasitica</name>
    <dbReference type="NCBI Taxonomy" id="761204"/>
    <lineage>
        <taxon>Eukaryota</taxon>
        <taxon>Sar</taxon>
        <taxon>Stramenopiles</taxon>
        <taxon>Oomycota</taxon>
        <taxon>Peronosporomycetes</taxon>
        <taxon>Peronosporales</taxon>
        <taxon>Peronosporaceae</taxon>
        <taxon>Phytophthora</taxon>
    </lineage>
</organism>
<feature type="compositionally biased region" description="Polar residues" evidence="1">
    <location>
        <begin position="473"/>
        <end position="485"/>
    </location>
</feature>
<dbReference type="OrthoDB" id="129563at2759"/>